<dbReference type="Proteomes" id="UP000181909">
    <property type="component" value="Unassembled WGS sequence"/>
</dbReference>
<evidence type="ECO:0000256" key="6">
    <source>
        <dbReference type="ARBA" id="ARBA00022807"/>
    </source>
</evidence>
<dbReference type="PANTHER" id="PTHR47359:SF3">
    <property type="entry name" value="NLP_P60 DOMAIN-CONTAINING PROTEIN-RELATED"/>
    <property type="match status" value="1"/>
</dbReference>
<feature type="domain" description="LysM" evidence="8">
    <location>
        <begin position="4"/>
        <end position="48"/>
    </location>
</feature>
<evidence type="ECO:0000256" key="4">
    <source>
        <dbReference type="ARBA" id="ARBA00022737"/>
    </source>
</evidence>
<accession>A0A1K2FC58</accession>
<evidence type="ECO:0000256" key="7">
    <source>
        <dbReference type="SAM" id="MobiDB-lite"/>
    </source>
</evidence>
<name>A0A1K2FC58_STRAR</name>
<dbReference type="Gene3D" id="3.90.1720.10">
    <property type="entry name" value="endopeptidase domain like (from Nostoc punctiforme)"/>
    <property type="match status" value="1"/>
</dbReference>
<dbReference type="InterPro" id="IPR000064">
    <property type="entry name" value="NLP_P60_dom"/>
</dbReference>
<dbReference type="EMBL" id="FPJO01000069">
    <property type="protein sequence ID" value="SFY45311.1"/>
    <property type="molecule type" value="Genomic_DNA"/>
</dbReference>
<sequence length="197" mass="20455">MEARKVVLRPGDTLYALAGRHGTTVKALQRLNALGASTLIYAGDTFRVPAGTGPVGETRKDRPTDEAPSASAKSAAKSPARSAPRRVVAFAQAQLGKPYIWGGTGPRGYDCSGLVTRAWKAAGVSLPRTTWGLVRACTATTRAQLVPGDLVIANGGGHVQLYIGHGKVIHAPRPGSTVTVAPLAAASDVVSYRHITP</sequence>
<comment type="similarity">
    <text evidence="1">Belongs to the peptidase C40 family.</text>
</comment>
<dbReference type="InterPro" id="IPR038765">
    <property type="entry name" value="Papain-like_cys_pep_sf"/>
</dbReference>
<dbReference type="InterPro" id="IPR036779">
    <property type="entry name" value="LysM_dom_sf"/>
</dbReference>
<dbReference type="RefSeq" id="WP_072489757.1">
    <property type="nucleotide sequence ID" value="NZ_CP108276.1"/>
</dbReference>
<feature type="domain" description="NlpC/P60" evidence="9">
    <location>
        <begin position="81"/>
        <end position="197"/>
    </location>
</feature>
<evidence type="ECO:0000313" key="10">
    <source>
        <dbReference type="EMBL" id="SFY45311.1"/>
    </source>
</evidence>
<dbReference type="Gene3D" id="3.10.350.10">
    <property type="entry name" value="LysM domain"/>
    <property type="match status" value="1"/>
</dbReference>
<organism evidence="10 11">
    <name type="scientific">Streptomyces atratus</name>
    <dbReference type="NCBI Taxonomy" id="1893"/>
    <lineage>
        <taxon>Bacteria</taxon>
        <taxon>Bacillati</taxon>
        <taxon>Actinomycetota</taxon>
        <taxon>Actinomycetes</taxon>
        <taxon>Kitasatosporales</taxon>
        <taxon>Streptomycetaceae</taxon>
        <taxon>Streptomyces</taxon>
    </lineage>
</organism>
<keyword evidence="5 10" id="KW-0378">Hydrolase</keyword>
<dbReference type="SMART" id="SM00257">
    <property type="entry name" value="LysM"/>
    <property type="match status" value="1"/>
</dbReference>
<dbReference type="PROSITE" id="PS51935">
    <property type="entry name" value="NLPC_P60"/>
    <property type="match status" value="1"/>
</dbReference>
<dbReference type="GO" id="GO:0008234">
    <property type="term" value="F:cysteine-type peptidase activity"/>
    <property type="evidence" value="ECO:0007669"/>
    <property type="project" value="UniProtKB-KW"/>
</dbReference>
<reference evidence="10 11" key="1">
    <citation type="submission" date="2016-11" db="EMBL/GenBank/DDBJ databases">
        <authorList>
            <person name="Jaros S."/>
            <person name="Januszkiewicz K."/>
            <person name="Wedrychowicz H."/>
        </authorList>
    </citation>
    <scope>NUCLEOTIDE SEQUENCE [LARGE SCALE GENOMIC DNA]</scope>
    <source>
        <strain evidence="10 11">OK807</strain>
    </source>
</reference>
<keyword evidence="3" id="KW-0732">Signal</keyword>
<evidence type="ECO:0000256" key="1">
    <source>
        <dbReference type="ARBA" id="ARBA00007074"/>
    </source>
</evidence>
<proteinExistence type="inferred from homology"/>
<gene>
    <name evidence="10" type="ORF">SAMN02787144_10692</name>
</gene>
<feature type="compositionally biased region" description="Low complexity" evidence="7">
    <location>
        <begin position="67"/>
        <end position="83"/>
    </location>
</feature>
<evidence type="ECO:0000256" key="5">
    <source>
        <dbReference type="ARBA" id="ARBA00022801"/>
    </source>
</evidence>
<evidence type="ECO:0000256" key="2">
    <source>
        <dbReference type="ARBA" id="ARBA00022670"/>
    </source>
</evidence>
<dbReference type="SUPFAM" id="SSF54106">
    <property type="entry name" value="LysM domain"/>
    <property type="match status" value="1"/>
</dbReference>
<dbReference type="InterPro" id="IPR051794">
    <property type="entry name" value="PG_Endopeptidase_C40"/>
</dbReference>
<dbReference type="STRING" id="1893.SAMN02787144_10692"/>
<dbReference type="SUPFAM" id="SSF54001">
    <property type="entry name" value="Cysteine proteinases"/>
    <property type="match status" value="1"/>
</dbReference>
<protein>
    <submittedName>
        <fullName evidence="10">Cell wall-associated hydrolase, NlpC family</fullName>
    </submittedName>
</protein>
<dbReference type="AlphaFoldDB" id="A0A1K2FC58"/>
<keyword evidence="6" id="KW-0788">Thiol protease</keyword>
<evidence type="ECO:0000259" key="8">
    <source>
        <dbReference type="PROSITE" id="PS51782"/>
    </source>
</evidence>
<dbReference type="CDD" id="cd00118">
    <property type="entry name" value="LysM"/>
    <property type="match status" value="1"/>
</dbReference>
<dbReference type="Pfam" id="PF01476">
    <property type="entry name" value="LysM"/>
    <property type="match status" value="1"/>
</dbReference>
<evidence type="ECO:0000259" key="9">
    <source>
        <dbReference type="PROSITE" id="PS51935"/>
    </source>
</evidence>
<evidence type="ECO:0000256" key="3">
    <source>
        <dbReference type="ARBA" id="ARBA00022729"/>
    </source>
</evidence>
<dbReference type="Pfam" id="PF00877">
    <property type="entry name" value="NLPC_P60"/>
    <property type="match status" value="1"/>
</dbReference>
<evidence type="ECO:0000313" key="11">
    <source>
        <dbReference type="Proteomes" id="UP000181909"/>
    </source>
</evidence>
<dbReference type="GO" id="GO:0006508">
    <property type="term" value="P:proteolysis"/>
    <property type="evidence" value="ECO:0007669"/>
    <property type="project" value="UniProtKB-KW"/>
</dbReference>
<dbReference type="PANTHER" id="PTHR47359">
    <property type="entry name" value="PEPTIDOGLYCAN DL-ENDOPEPTIDASE CWLO"/>
    <property type="match status" value="1"/>
</dbReference>
<dbReference type="PROSITE" id="PS51782">
    <property type="entry name" value="LYSM"/>
    <property type="match status" value="1"/>
</dbReference>
<dbReference type="InterPro" id="IPR018392">
    <property type="entry name" value="LysM"/>
</dbReference>
<keyword evidence="2" id="KW-0645">Protease</keyword>
<keyword evidence="4" id="KW-0677">Repeat</keyword>
<feature type="region of interest" description="Disordered" evidence="7">
    <location>
        <begin position="51"/>
        <end position="83"/>
    </location>
</feature>